<accession>A0AAV5UDR9</accession>
<keyword evidence="3" id="KW-1185">Reference proteome</keyword>
<proteinExistence type="predicted"/>
<evidence type="ECO:0000313" key="2">
    <source>
        <dbReference type="EMBL" id="GMT04149.1"/>
    </source>
</evidence>
<dbReference type="EMBL" id="BTSX01000006">
    <property type="protein sequence ID" value="GMT04149.1"/>
    <property type="molecule type" value="Genomic_DNA"/>
</dbReference>
<dbReference type="Proteomes" id="UP001432027">
    <property type="component" value="Unassembled WGS sequence"/>
</dbReference>
<dbReference type="InterPro" id="IPR024610">
    <property type="entry name" value="ING_N_histone-binding"/>
</dbReference>
<dbReference type="Pfam" id="PF12998">
    <property type="entry name" value="ING"/>
    <property type="match status" value="1"/>
</dbReference>
<organism evidence="2 3">
    <name type="scientific">Pristionchus entomophagus</name>
    <dbReference type="NCBI Taxonomy" id="358040"/>
    <lineage>
        <taxon>Eukaryota</taxon>
        <taxon>Metazoa</taxon>
        <taxon>Ecdysozoa</taxon>
        <taxon>Nematoda</taxon>
        <taxon>Chromadorea</taxon>
        <taxon>Rhabditida</taxon>
        <taxon>Rhabditina</taxon>
        <taxon>Diplogasteromorpha</taxon>
        <taxon>Diplogasteroidea</taxon>
        <taxon>Neodiplogasteridae</taxon>
        <taxon>Pristionchus</taxon>
    </lineage>
</organism>
<sequence length="103" mass="11928">MDVDKFFADRLANDLPAKVRKSTTQIRELDVKCNGLTKNIHKTLFAFANGMNKMTREQKKHHIAEIDRMYAKAEKMARAKVALSTELYDDVDHDILMMDKITK</sequence>
<comment type="caution">
    <text evidence="2">The sequence shown here is derived from an EMBL/GenBank/DDBJ whole genome shotgun (WGS) entry which is preliminary data.</text>
</comment>
<dbReference type="AlphaFoldDB" id="A0AAV5UDR9"/>
<dbReference type="CDD" id="cd16859">
    <property type="entry name" value="ING_ING4_5"/>
    <property type="match status" value="1"/>
</dbReference>
<name>A0AAV5UDR9_9BILA</name>
<feature type="domain" description="Inhibitor of growth protein N-terminal histone-binding" evidence="1">
    <location>
        <begin position="7"/>
        <end position="101"/>
    </location>
</feature>
<gene>
    <name evidence="2" type="ORF">PENTCL1PPCAC_26323</name>
</gene>
<evidence type="ECO:0000259" key="1">
    <source>
        <dbReference type="SMART" id="SM01408"/>
    </source>
</evidence>
<dbReference type="Gene3D" id="6.10.140.1740">
    <property type="match status" value="1"/>
</dbReference>
<feature type="non-terminal residue" evidence="2">
    <location>
        <position position="103"/>
    </location>
</feature>
<dbReference type="SMART" id="SM01408">
    <property type="entry name" value="ING"/>
    <property type="match status" value="1"/>
</dbReference>
<reference evidence="2" key="1">
    <citation type="submission" date="2023-10" db="EMBL/GenBank/DDBJ databases">
        <title>Genome assembly of Pristionchus species.</title>
        <authorList>
            <person name="Yoshida K."/>
            <person name="Sommer R.J."/>
        </authorList>
    </citation>
    <scope>NUCLEOTIDE SEQUENCE</scope>
    <source>
        <strain evidence="2">RS0144</strain>
    </source>
</reference>
<evidence type="ECO:0000313" key="3">
    <source>
        <dbReference type="Proteomes" id="UP001432027"/>
    </source>
</evidence>
<protein>
    <recommendedName>
        <fullName evidence="1">Inhibitor of growth protein N-terminal histone-binding domain-containing protein</fullName>
    </recommendedName>
</protein>